<dbReference type="EMBL" id="JBBPFD010000005">
    <property type="protein sequence ID" value="KAK7925548.1"/>
    <property type="molecule type" value="Genomic_DNA"/>
</dbReference>
<dbReference type="PANTHER" id="PTHR12226">
    <property type="entry name" value="MANNOSE-P-DOLICHOL UTILIZATION DEFECT 1 LEC35 -RELATED"/>
    <property type="match status" value="1"/>
</dbReference>
<protein>
    <recommendedName>
        <fullName evidence="6">Mannose-P-dolichol utilization defect 1 protein</fullName>
    </recommendedName>
</protein>
<dbReference type="InterPro" id="IPR016817">
    <property type="entry name" value="MannP-dilichol_defect-1"/>
</dbReference>
<evidence type="ECO:0000256" key="3">
    <source>
        <dbReference type="SAM" id="Phobius"/>
    </source>
</evidence>
<accession>A0AAW0PEB3</accession>
<reference evidence="5" key="1">
    <citation type="submission" date="2024-04" db="EMBL/GenBank/DDBJ databases">
        <title>Salinicola lusitanus LLJ914,a marine bacterium isolated from the Okinawa Trough.</title>
        <authorList>
            <person name="Li J."/>
        </authorList>
    </citation>
    <scope>NUCLEOTIDE SEQUENCE [LARGE SCALE GENOMIC DNA]</scope>
</reference>
<gene>
    <name evidence="4" type="ORF">WMY93_007858</name>
</gene>
<proteinExistence type="predicted"/>
<dbReference type="Proteomes" id="UP001460270">
    <property type="component" value="Unassembled WGS sequence"/>
</dbReference>
<keyword evidence="5" id="KW-1185">Reference proteome</keyword>
<feature type="transmembrane region" description="Helical" evidence="3">
    <location>
        <begin position="26"/>
        <end position="45"/>
    </location>
</feature>
<evidence type="ECO:0000313" key="5">
    <source>
        <dbReference type="Proteomes" id="UP001460270"/>
    </source>
</evidence>
<keyword evidence="2" id="KW-0677">Repeat</keyword>
<keyword evidence="3" id="KW-1133">Transmembrane helix</keyword>
<keyword evidence="1" id="KW-0813">Transport</keyword>
<feature type="transmembrane region" description="Helical" evidence="3">
    <location>
        <begin position="52"/>
        <end position="72"/>
    </location>
</feature>
<dbReference type="AlphaFoldDB" id="A0AAW0PEB3"/>
<dbReference type="GO" id="GO:0009312">
    <property type="term" value="P:oligosaccharide biosynthetic process"/>
    <property type="evidence" value="ECO:0007669"/>
    <property type="project" value="TreeGrafter"/>
</dbReference>
<evidence type="ECO:0008006" key="6">
    <source>
        <dbReference type="Google" id="ProtNLM"/>
    </source>
</evidence>
<keyword evidence="3" id="KW-0472">Membrane</keyword>
<evidence type="ECO:0000256" key="2">
    <source>
        <dbReference type="ARBA" id="ARBA00022737"/>
    </source>
</evidence>
<name>A0AAW0PEB3_9GOBI</name>
<feature type="transmembrane region" description="Helical" evidence="3">
    <location>
        <begin position="167"/>
        <end position="188"/>
    </location>
</feature>
<feature type="transmembrane region" description="Helical" evidence="3">
    <location>
        <begin position="84"/>
        <end position="101"/>
    </location>
</feature>
<feature type="transmembrane region" description="Helical" evidence="3">
    <location>
        <begin position="108"/>
        <end position="127"/>
    </location>
</feature>
<sequence>MLRGVFVNFNVQVSCLKMVLSKVGGFWILFDVLLAQLLQLLTILWRGRADGLSLTSVLLQFYAFSVPIVFAMRHNFPVDAWAERLFLLAQTAGIVLLILRYQGDTLRGVLLLLSHYGLILLLVKYAASSLISKMQDTILPALVLSKLIQARANYCNGHIGQLSRPSLILSLGGALGKLSITGILTLLLKVC</sequence>
<comment type="caution">
    <text evidence="4">The sequence shown here is derived from an EMBL/GenBank/DDBJ whole genome shotgun (WGS) entry which is preliminary data.</text>
</comment>
<keyword evidence="3" id="KW-0812">Transmembrane</keyword>
<evidence type="ECO:0000313" key="4">
    <source>
        <dbReference type="EMBL" id="KAK7925548.1"/>
    </source>
</evidence>
<evidence type="ECO:0000256" key="1">
    <source>
        <dbReference type="ARBA" id="ARBA00022448"/>
    </source>
</evidence>
<organism evidence="4 5">
    <name type="scientific">Mugilogobius chulae</name>
    <name type="common">yellowstripe goby</name>
    <dbReference type="NCBI Taxonomy" id="88201"/>
    <lineage>
        <taxon>Eukaryota</taxon>
        <taxon>Metazoa</taxon>
        <taxon>Chordata</taxon>
        <taxon>Craniata</taxon>
        <taxon>Vertebrata</taxon>
        <taxon>Euteleostomi</taxon>
        <taxon>Actinopterygii</taxon>
        <taxon>Neopterygii</taxon>
        <taxon>Teleostei</taxon>
        <taxon>Neoteleostei</taxon>
        <taxon>Acanthomorphata</taxon>
        <taxon>Gobiaria</taxon>
        <taxon>Gobiiformes</taxon>
        <taxon>Gobioidei</taxon>
        <taxon>Gobiidae</taxon>
        <taxon>Gobionellinae</taxon>
        <taxon>Mugilogobius</taxon>
    </lineage>
</organism>
<dbReference type="PANTHER" id="PTHR12226:SF2">
    <property type="entry name" value="MANNOSE-P-DOLICHOL UTILIZATION DEFECT 1 PROTEIN"/>
    <property type="match status" value="1"/>
</dbReference>